<dbReference type="EMBL" id="CM056811">
    <property type="protein sequence ID" value="KAJ8635170.1"/>
    <property type="molecule type" value="Genomic_DNA"/>
</dbReference>
<comment type="caution">
    <text evidence="1">The sequence shown here is derived from an EMBL/GenBank/DDBJ whole genome shotgun (WGS) entry which is preliminary data.</text>
</comment>
<name>A0ACC2LP63_PERAE</name>
<protein>
    <submittedName>
        <fullName evidence="1">Uncharacterized protein</fullName>
    </submittedName>
</protein>
<keyword evidence="2" id="KW-1185">Reference proteome</keyword>
<evidence type="ECO:0000313" key="2">
    <source>
        <dbReference type="Proteomes" id="UP001234297"/>
    </source>
</evidence>
<proteinExistence type="predicted"/>
<accession>A0ACC2LP63</accession>
<reference evidence="1 2" key="1">
    <citation type="journal article" date="2022" name="Hortic Res">
        <title>A haplotype resolved chromosomal level avocado genome allows analysis of novel avocado genes.</title>
        <authorList>
            <person name="Nath O."/>
            <person name="Fletcher S.J."/>
            <person name="Hayward A."/>
            <person name="Shaw L.M."/>
            <person name="Masouleh A.K."/>
            <person name="Furtado A."/>
            <person name="Henry R.J."/>
            <person name="Mitter N."/>
        </authorList>
    </citation>
    <scope>NUCLEOTIDE SEQUENCE [LARGE SCALE GENOMIC DNA]</scope>
    <source>
        <strain evidence="2">cv. Hass</strain>
    </source>
</reference>
<evidence type="ECO:0000313" key="1">
    <source>
        <dbReference type="EMBL" id="KAJ8635170.1"/>
    </source>
</evidence>
<organism evidence="1 2">
    <name type="scientific">Persea americana</name>
    <name type="common">Avocado</name>
    <dbReference type="NCBI Taxonomy" id="3435"/>
    <lineage>
        <taxon>Eukaryota</taxon>
        <taxon>Viridiplantae</taxon>
        <taxon>Streptophyta</taxon>
        <taxon>Embryophyta</taxon>
        <taxon>Tracheophyta</taxon>
        <taxon>Spermatophyta</taxon>
        <taxon>Magnoliopsida</taxon>
        <taxon>Magnoliidae</taxon>
        <taxon>Laurales</taxon>
        <taxon>Lauraceae</taxon>
        <taxon>Persea</taxon>
    </lineage>
</organism>
<dbReference type="Proteomes" id="UP001234297">
    <property type="component" value="Chromosome 3"/>
</dbReference>
<gene>
    <name evidence="1" type="ORF">MRB53_009437</name>
</gene>
<sequence>MLKPSDETWSTCYMSFFNAKVHQIHRKLAKKIEEDLDDNNDLNLGRGNGPFFQHRLALSPPASVLLYLSVQDFSSPKCNQSNLQSHRTATPLRPPSLKRKSLSSAAFLFCRFFTSFLTCKVS</sequence>